<proteinExistence type="predicted"/>
<evidence type="ECO:0000313" key="2">
    <source>
        <dbReference type="Proteomes" id="UP001597011"/>
    </source>
</evidence>
<reference evidence="2" key="1">
    <citation type="journal article" date="2019" name="Int. J. Syst. Evol. Microbiol.">
        <title>The Global Catalogue of Microorganisms (GCM) 10K type strain sequencing project: providing services to taxonomists for standard genome sequencing and annotation.</title>
        <authorList>
            <consortium name="The Broad Institute Genomics Platform"/>
            <consortium name="The Broad Institute Genome Sequencing Center for Infectious Disease"/>
            <person name="Wu L."/>
            <person name="Ma J."/>
        </authorList>
    </citation>
    <scope>NUCLEOTIDE SEQUENCE [LARGE SCALE GENOMIC DNA]</scope>
    <source>
        <strain evidence="2">CCUG 60529</strain>
    </source>
</reference>
<gene>
    <name evidence="1" type="ORF">ACFQ0I_11965</name>
</gene>
<keyword evidence="2" id="KW-1185">Reference proteome</keyword>
<dbReference type="RefSeq" id="WP_379942559.1">
    <property type="nucleotide sequence ID" value="NZ_JBHTIB010000012.1"/>
</dbReference>
<organism evidence="1 2">
    <name type="scientific">Mariniflexile aquimaris</name>
    <dbReference type="NCBI Taxonomy" id="881009"/>
    <lineage>
        <taxon>Bacteria</taxon>
        <taxon>Pseudomonadati</taxon>
        <taxon>Bacteroidota</taxon>
        <taxon>Flavobacteriia</taxon>
        <taxon>Flavobacteriales</taxon>
        <taxon>Flavobacteriaceae</taxon>
        <taxon>Mariniflexile</taxon>
    </lineage>
</organism>
<protein>
    <submittedName>
        <fullName evidence="1">Uncharacterized protein</fullName>
    </submittedName>
</protein>
<name>A0ABW3BVE0_9FLAO</name>
<dbReference type="EMBL" id="JBHTIB010000012">
    <property type="protein sequence ID" value="MFD0836487.1"/>
    <property type="molecule type" value="Genomic_DNA"/>
</dbReference>
<evidence type="ECO:0000313" key="1">
    <source>
        <dbReference type="EMBL" id="MFD0836487.1"/>
    </source>
</evidence>
<sequence length="63" mass="7345">MTLLEKKRKAAVIAATIYLRMEEEEDKNKIVSQYGWGKMGLMRRMNDRKLLFSNGRTIGARLI</sequence>
<comment type="caution">
    <text evidence="1">The sequence shown here is derived from an EMBL/GenBank/DDBJ whole genome shotgun (WGS) entry which is preliminary data.</text>
</comment>
<dbReference type="Proteomes" id="UP001597011">
    <property type="component" value="Unassembled WGS sequence"/>
</dbReference>
<accession>A0ABW3BVE0</accession>